<protein>
    <submittedName>
        <fullName evidence="2">Retrovirus-related Pol polyprotein from transposon TNT 1-94</fullName>
    </submittedName>
</protein>
<dbReference type="PANTHER" id="PTHR11439:SF486">
    <property type="entry name" value="RLK (RECEPTOR-LIKE KINASE) PROTEIN, PUTATIVE-RELATED"/>
    <property type="match status" value="1"/>
</dbReference>
<comment type="caution">
    <text evidence="2">The sequence shown here is derived from an EMBL/GenBank/DDBJ whole genome shotgun (WGS) entry which is preliminary data.</text>
</comment>
<keyword evidence="3" id="KW-1185">Reference proteome</keyword>
<gene>
    <name evidence="2" type="ORF">O6P43_034566</name>
</gene>
<dbReference type="SUPFAM" id="SSF56672">
    <property type="entry name" value="DNA/RNA polymerases"/>
    <property type="match status" value="1"/>
</dbReference>
<evidence type="ECO:0000313" key="3">
    <source>
        <dbReference type="Proteomes" id="UP001163823"/>
    </source>
</evidence>
<dbReference type="PANTHER" id="PTHR11439">
    <property type="entry name" value="GAG-POL-RELATED RETROTRANSPOSON"/>
    <property type="match status" value="1"/>
</dbReference>
<dbReference type="InterPro" id="IPR043502">
    <property type="entry name" value="DNA/RNA_pol_sf"/>
</dbReference>
<feature type="non-terminal residue" evidence="2">
    <location>
        <position position="1"/>
    </location>
</feature>
<dbReference type="Pfam" id="PF07727">
    <property type="entry name" value="RVT_2"/>
    <property type="match status" value="1"/>
</dbReference>
<dbReference type="AlphaFoldDB" id="A0AAD7KM56"/>
<dbReference type="Proteomes" id="UP001163823">
    <property type="component" value="Unassembled WGS sequence"/>
</dbReference>
<evidence type="ECO:0000259" key="1">
    <source>
        <dbReference type="Pfam" id="PF07727"/>
    </source>
</evidence>
<feature type="domain" description="Reverse transcriptase Ty1/copia-type" evidence="1">
    <location>
        <begin position="10"/>
        <end position="93"/>
    </location>
</feature>
<organism evidence="2 3">
    <name type="scientific">Quillaja saponaria</name>
    <name type="common">Soap bark tree</name>
    <dbReference type="NCBI Taxonomy" id="32244"/>
    <lineage>
        <taxon>Eukaryota</taxon>
        <taxon>Viridiplantae</taxon>
        <taxon>Streptophyta</taxon>
        <taxon>Embryophyta</taxon>
        <taxon>Tracheophyta</taxon>
        <taxon>Spermatophyta</taxon>
        <taxon>Magnoliopsida</taxon>
        <taxon>eudicotyledons</taxon>
        <taxon>Gunneridae</taxon>
        <taxon>Pentapetalae</taxon>
        <taxon>rosids</taxon>
        <taxon>fabids</taxon>
        <taxon>Fabales</taxon>
        <taxon>Quillajaceae</taxon>
        <taxon>Quillaja</taxon>
    </lineage>
</organism>
<dbReference type="KEGG" id="qsa:O6P43_034566"/>
<accession>A0AAD7KM56</accession>
<sequence>YSVYKVLSDGKKVILSVYVDDIILTGNSEDEIKRMKSYLAHVFEIKDLGELRYLGMEIGRTSKGISVSQRKYTLDLLKETNMLDCKPSETPMEQTAKFNVNGDSATVDKGRYQRLVGRLLYLSHTRPNISHSISVLSQFMNDPREEHLNGVYRI</sequence>
<dbReference type="InterPro" id="IPR013103">
    <property type="entry name" value="RVT_2"/>
</dbReference>
<evidence type="ECO:0000313" key="2">
    <source>
        <dbReference type="EMBL" id="KAJ7942383.1"/>
    </source>
</evidence>
<dbReference type="EMBL" id="JARAOO010000072">
    <property type="protein sequence ID" value="KAJ7942383.1"/>
    <property type="molecule type" value="Genomic_DNA"/>
</dbReference>
<reference evidence="2" key="1">
    <citation type="journal article" date="2023" name="Science">
        <title>Elucidation of the pathway for biosynthesis of saponin adjuvants from the soapbark tree.</title>
        <authorList>
            <person name="Reed J."/>
            <person name="Orme A."/>
            <person name="El-Demerdash A."/>
            <person name="Owen C."/>
            <person name="Martin L.B.B."/>
            <person name="Misra R.C."/>
            <person name="Kikuchi S."/>
            <person name="Rejzek M."/>
            <person name="Martin A.C."/>
            <person name="Harkess A."/>
            <person name="Leebens-Mack J."/>
            <person name="Louveau T."/>
            <person name="Stephenson M.J."/>
            <person name="Osbourn A."/>
        </authorList>
    </citation>
    <scope>NUCLEOTIDE SEQUENCE</scope>
    <source>
        <strain evidence="2">S10</strain>
    </source>
</reference>
<proteinExistence type="predicted"/>
<name>A0AAD7KM56_QUISA</name>